<name>A0A2G6KCK4_9BACT</name>
<proteinExistence type="predicted"/>
<dbReference type="EMBL" id="PDSK01000109">
    <property type="protein sequence ID" value="PIE32692.1"/>
    <property type="molecule type" value="Genomic_DNA"/>
</dbReference>
<evidence type="ECO:0000313" key="1">
    <source>
        <dbReference type="EMBL" id="PIE32692.1"/>
    </source>
</evidence>
<gene>
    <name evidence="1" type="ORF">CSA56_14485</name>
</gene>
<comment type="caution">
    <text evidence="1">The sequence shown here is derived from an EMBL/GenBank/DDBJ whole genome shotgun (WGS) entry which is preliminary data.</text>
</comment>
<protein>
    <submittedName>
        <fullName evidence="1">Uncharacterized protein</fullName>
    </submittedName>
</protein>
<sequence length="102" mass="11961">MAIPYGYDSLLLSKKRGVVKLYLRDKRRRIFRLEDSAAMYNIPQCIMKFFMNNVDFIQPVYESFRHKIGYTSGLKIKAKGVGIRKCGSDDDHTINYQSRMSR</sequence>
<accession>A0A2G6KCK4</accession>
<evidence type="ECO:0000313" key="2">
    <source>
        <dbReference type="Proteomes" id="UP000230821"/>
    </source>
</evidence>
<dbReference type="AlphaFoldDB" id="A0A2G6KCK4"/>
<dbReference type="Proteomes" id="UP000230821">
    <property type="component" value="Unassembled WGS sequence"/>
</dbReference>
<organism evidence="1 2">
    <name type="scientific">candidate division KSB3 bacterium</name>
    <dbReference type="NCBI Taxonomy" id="2044937"/>
    <lineage>
        <taxon>Bacteria</taxon>
        <taxon>candidate division KSB3</taxon>
    </lineage>
</organism>
<reference evidence="1 2" key="1">
    <citation type="submission" date="2017-10" db="EMBL/GenBank/DDBJ databases">
        <title>Novel microbial diversity and functional potential in the marine mammal oral microbiome.</title>
        <authorList>
            <person name="Dudek N.K."/>
            <person name="Sun C.L."/>
            <person name="Burstein D."/>
            <person name="Kantor R.S."/>
            <person name="Aliaga Goltsman D.S."/>
            <person name="Bik E.M."/>
            <person name="Thomas B.C."/>
            <person name="Banfield J.F."/>
            <person name="Relman D.A."/>
        </authorList>
    </citation>
    <scope>NUCLEOTIDE SEQUENCE [LARGE SCALE GENOMIC DNA]</scope>
    <source>
        <strain evidence="1">DOLJORAL78_47_16</strain>
    </source>
</reference>